<dbReference type="SUPFAM" id="SSF50370">
    <property type="entry name" value="Ricin B-like lectins"/>
    <property type="match status" value="1"/>
</dbReference>
<comment type="caution">
    <text evidence="3">The sequence shown here is derived from an EMBL/GenBank/DDBJ whole genome shotgun (WGS) entry which is preliminary data.</text>
</comment>
<gene>
    <name evidence="3" type="ORF">EV186_111142</name>
</gene>
<keyword evidence="3" id="KW-0430">Lectin</keyword>
<dbReference type="RefSeq" id="WP_166659519.1">
    <property type="nucleotide sequence ID" value="NZ_SNXZ01000011.1"/>
</dbReference>
<dbReference type="InterPro" id="IPR000772">
    <property type="entry name" value="Ricin_B_lectin"/>
</dbReference>
<dbReference type="CDD" id="cd23451">
    <property type="entry name" value="beta-trefoil_Ricin_laminarinase"/>
    <property type="match status" value="1"/>
</dbReference>
<feature type="domain" description="Ricin B lectin" evidence="2">
    <location>
        <begin position="99"/>
        <end position="228"/>
    </location>
</feature>
<organism evidence="3 4">
    <name type="scientific">Labedaea rhizosphaerae</name>
    <dbReference type="NCBI Taxonomy" id="598644"/>
    <lineage>
        <taxon>Bacteria</taxon>
        <taxon>Bacillati</taxon>
        <taxon>Actinomycetota</taxon>
        <taxon>Actinomycetes</taxon>
        <taxon>Pseudonocardiales</taxon>
        <taxon>Pseudonocardiaceae</taxon>
        <taxon>Labedaea</taxon>
    </lineage>
</organism>
<dbReference type="Proteomes" id="UP000295444">
    <property type="component" value="Unassembled WGS sequence"/>
</dbReference>
<dbReference type="Pfam" id="PF00652">
    <property type="entry name" value="Ricin_B_lectin"/>
    <property type="match status" value="1"/>
</dbReference>
<feature type="chain" id="PRO_5020537352" evidence="1">
    <location>
        <begin position="30"/>
        <end position="229"/>
    </location>
</feature>
<evidence type="ECO:0000313" key="4">
    <source>
        <dbReference type="Proteomes" id="UP000295444"/>
    </source>
</evidence>
<dbReference type="EMBL" id="SNXZ01000011">
    <property type="protein sequence ID" value="TDP90016.1"/>
    <property type="molecule type" value="Genomic_DNA"/>
</dbReference>
<feature type="signal peptide" evidence="1">
    <location>
        <begin position="1"/>
        <end position="29"/>
    </location>
</feature>
<dbReference type="PROSITE" id="PS50231">
    <property type="entry name" value="RICIN_B_LECTIN"/>
    <property type="match status" value="1"/>
</dbReference>
<proteinExistence type="predicted"/>
<dbReference type="Gene3D" id="2.80.10.50">
    <property type="match status" value="2"/>
</dbReference>
<keyword evidence="1" id="KW-0732">Signal</keyword>
<protein>
    <submittedName>
        <fullName evidence="3">Ricin-type beta-trefoil lectin protein</fullName>
    </submittedName>
</protein>
<sequence>MRKLLRAAGIVAAAAALALSGLMAGTASADTYRYVGTAYASTESMAVFQARSNAMLYPVVAGIPQSACAYVYPVQVQQIAPNYYYATATVICNYTFPTGPSGQIVGVHSGKCLDVQGANIADGTPVQIYDCNGSSAQHWTIASDGTLRAYNRCLTTVGGGTADHTLVELRTCGGLPGQQWQRYGANSNSLRNPGSGRCLDVLGFQTANGSRPGLWDCNGLSNQQWVMPV</sequence>
<keyword evidence="4" id="KW-1185">Reference proteome</keyword>
<evidence type="ECO:0000256" key="1">
    <source>
        <dbReference type="SAM" id="SignalP"/>
    </source>
</evidence>
<reference evidence="3 4" key="1">
    <citation type="submission" date="2019-03" db="EMBL/GenBank/DDBJ databases">
        <title>Genomic Encyclopedia of Type Strains, Phase IV (KMG-IV): sequencing the most valuable type-strain genomes for metagenomic binning, comparative biology and taxonomic classification.</title>
        <authorList>
            <person name="Goeker M."/>
        </authorList>
    </citation>
    <scope>NUCLEOTIDE SEQUENCE [LARGE SCALE GENOMIC DNA]</scope>
    <source>
        <strain evidence="3 4">DSM 45361</strain>
    </source>
</reference>
<dbReference type="AlphaFoldDB" id="A0A4R6RV90"/>
<dbReference type="GO" id="GO:0030246">
    <property type="term" value="F:carbohydrate binding"/>
    <property type="evidence" value="ECO:0007669"/>
    <property type="project" value="UniProtKB-KW"/>
</dbReference>
<evidence type="ECO:0000259" key="2">
    <source>
        <dbReference type="SMART" id="SM00458"/>
    </source>
</evidence>
<name>A0A4R6RV90_LABRH</name>
<accession>A0A4R6RV90</accession>
<dbReference type="SMART" id="SM00458">
    <property type="entry name" value="RICIN"/>
    <property type="match status" value="1"/>
</dbReference>
<dbReference type="InterPro" id="IPR035992">
    <property type="entry name" value="Ricin_B-like_lectins"/>
</dbReference>
<evidence type="ECO:0000313" key="3">
    <source>
        <dbReference type="EMBL" id="TDP90016.1"/>
    </source>
</evidence>
<dbReference type="PANTHER" id="PTHR40469:SF2">
    <property type="entry name" value="GALACTOSE-BINDING DOMAIN-LIKE SUPERFAMILY PROTEIN"/>
    <property type="match status" value="1"/>
</dbReference>
<dbReference type="PANTHER" id="PTHR40469">
    <property type="entry name" value="SECRETED GLYCOSYL HYDROLASE"/>
    <property type="match status" value="1"/>
</dbReference>